<sequence length="361" mass="41885">MVKTFHNTKNTHQSSSQQEDEILKHTVKTFSQVQKNEQKTKAELVLPRETRGATVIFKNQVHTIKSDLNLADSKIVSQIDAIIENQFPHFKINNSEYIVVDNISNKIDILDPLYQVDFGSDYSKRFQAIQAFMSDYVKDSQIMDLTRLCDVIIHIVKSIDIDIFNPDKISTKIARFLGSRRQKVASIRKEFDYACDQIDARLDKAHADFSRLRSQLEEFRRVIADTKQLERDVSLALIALIMRLESINRSEHDLPSGIWNQVNEKEKQRVKERWQRKLTNLQALSQSILLTLPQVTLYEQNWVNSFGCIEELKVNLVQVWKQQFLTVVAVDESSDVSMFYDLQQAQECLVEGIRELNSYGI</sequence>
<evidence type="ECO:0000313" key="3">
    <source>
        <dbReference type="Proteomes" id="UP001199044"/>
    </source>
</evidence>
<dbReference type="Proteomes" id="UP001199044">
    <property type="component" value="Unassembled WGS sequence"/>
</dbReference>
<dbReference type="EMBL" id="JAIWIU010000056">
    <property type="protein sequence ID" value="MCA2016372.1"/>
    <property type="molecule type" value="Genomic_DNA"/>
</dbReference>
<name>A0ABS7YN32_9VIBR</name>
<gene>
    <name evidence="2" type="ORF">LDJ79_09640</name>
</gene>
<comment type="caution">
    <text evidence="2">The sequence shown here is derived from an EMBL/GenBank/DDBJ whole genome shotgun (WGS) entry which is preliminary data.</text>
</comment>
<evidence type="ECO:0000256" key="1">
    <source>
        <dbReference type="SAM" id="MobiDB-lite"/>
    </source>
</evidence>
<reference evidence="3" key="1">
    <citation type="submission" date="2023-07" db="EMBL/GenBank/DDBJ databases">
        <title>Molecular identification of indigenous halophilic bacteria isolated from red sea cost, biodegradation of synthetic dyes and assessment of degraded metabolite toxicity.</title>
        <authorList>
            <person name="Chaieb K."/>
            <person name="Altayb H.N."/>
        </authorList>
    </citation>
    <scope>NUCLEOTIDE SEQUENCE [LARGE SCALE GENOMIC DNA]</scope>
    <source>
        <strain evidence="3">K20</strain>
    </source>
</reference>
<keyword evidence="3" id="KW-1185">Reference proteome</keyword>
<dbReference type="RefSeq" id="WP_225250419.1">
    <property type="nucleotide sequence ID" value="NZ_JAIWIU010000056.1"/>
</dbReference>
<feature type="compositionally biased region" description="Polar residues" evidence="1">
    <location>
        <begin position="1"/>
        <end position="17"/>
    </location>
</feature>
<evidence type="ECO:0000313" key="2">
    <source>
        <dbReference type="EMBL" id="MCA2016372.1"/>
    </source>
</evidence>
<organism evidence="2 3">
    <name type="scientific">Vibrio tritonius</name>
    <dbReference type="NCBI Taxonomy" id="1435069"/>
    <lineage>
        <taxon>Bacteria</taxon>
        <taxon>Pseudomonadati</taxon>
        <taxon>Pseudomonadota</taxon>
        <taxon>Gammaproteobacteria</taxon>
        <taxon>Vibrionales</taxon>
        <taxon>Vibrionaceae</taxon>
        <taxon>Vibrio</taxon>
    </lineage>
</organism>
<accession>A0ABS7YN32</accession>
<protein>
    <submittedName>
        <fullName evidence="2">Uncharacterized protein</fullName>
    </submittedName>
</protein>
<feature type="region of interest" description="Disordered" evidence="1">
    <location>
        <begin position="1"/>
        <end position="20"/>
    </location>
</feature>
<proteinExistence type="predicted"/>